<dbReference type="STRING" id="1194090.SAMN05443144_12556"/>
<sequence length="343" mass="40194">MKEAFQNIGYTVDLVAGNSLQRKKAIKNIKSEIKKGVYYNFLYAESSNMPIPLADTHHFPIRLLLDYNFFRFLNQNNIPIGFFYRDLYWRVDELKKKVSYLKFIPKQAFHWLEWYGVAKTVNHLFVPTKSMAKYFPTDWPEERFSALYPGCEPVSSKISKINYKNNKLKLFYVGGVKPPYYDLTPLIKTVNELDGFDLTLCCRQKDWEVDSHYYSHLNFDQVNIVHANSSEIVKFYMEADIFFDIRKPEGYLQNTIPIKVIESLGYEVPLLLMDGTEAADFVKRENAGWIVENIYEAKKLLNKLRKNRDKIVDKVNHIGKINKKHTWKKRAEKAGGILKNSAE</sequence>
<dbReference type="Gene3D" id="3.40.50.2000">
    <property type="entry name" value="Glycogen Phosphorylase B"/>
    <property type="match status" value="1"/>
</dbReference>
<name>A0A1M5J3C3_9BACT</name>
<keyword evidence="2" id="KW-1185">Reference proteome</keyword>
<dbReference type="EMBL" id="FQUS01000025">
    <property type="protein sequence ID" value="SHG35042.1"/>
    <property type="molecule type" value="Genomic_DNA"/>
</dbReference>
<keyword evidence="1" id="KW-0808">Transferase</keyword>
<protein>
    <submittedName>
        <fullName evidence="1">Glycosyltransferase involved in cell wall bisynthesis</fullName>
    </submittedName>
</protein>
<dbReference type="SUPFAM" id="SSF53756">
    <property type="entry name" value="UDP-Glycosyltransferase/glycogen phosphorylase"/>
    <property type="match status" value="1"/>
</dbReference>
<reference evidence="1 2" key="1">
    <citation type="submission" date="2016-11" db="EMBL/GenBank/DDBJ databases">
        <authorList>
            <person name="Jaros S."/>
            <person name="Januszkiewicz K."/>
            <person name="Wedrychowicz H."/>
        </authorList>
    </citation>
    <scope>NUCLEOTIDE SEQUENCE [LARGE SCALE GENOMIC DNA]</scope>
    <source>
        <strain evidence="1 2">DSM 21986</strain>
    </source>
</reference>
<accession>A0A1M5J3C3</accession>
<dbReference type="AlphaFoldDB" id="A0A1M5J3C3"/>
<proteinExistence type="predicted"/>
<dbReference type="Proteomes" id="UP000184041">
    <property type="component" value="Unassembled WGS sequence"/>
</dbReference>
<evidence type="ECO:0000313" key="1">
    <source>
        <dbReference type="EMBL" id="SHG35042.1"/>
    </source>
</evidence>
<dbReference type="GO" id="GO:0016740">
    <property type="term" value="F:transferase activity"/>
    <property type="evidence" value="ECO:0007669"/>
    <property type="project" value="UniProtKB-KW"/>
</dbReference>
<evidence type="ECO:0000313" key="2">
    <source>
        <dbReference type="Proteomes" id="UP000184041"/>
    </source>
</evidence>
<organism evidence="1 2">
    <name type="scientific">Fodinibius roseus</name>
    <dbReference type="NCBI Taxonomy" id="1194090"/>
    <lineage>
        <taxon>Bacteria</taxon>
        <taxon>Pseudomonadati</taxon>
        <taxon>Balneolota</taxon>
        <taxon>Balneolia</taxon>
        <taxon>Balneolales</taxon>
        <taxon>Balneolaceae</taxon>
        <taxon>Fodinibius</taxon>
    </lineage>
</organism>
<gene>
    <name evidence="1" type="ORF">SAMN05443144_12556</name>
</gene>